<accession>A0ABP7H3W0</accession>
<dbReference type="EMBL" id="BAABBI010000001">
    <property type="protein sequence ID" value="GAA3779231.1"/>
    <property type="molecule type" value="Genomic_DNA"/>
</dbReference>
<dbReference type="Proteomes" id="UP001501456">
    <property type="component" value="Unassembled WGS sequence"/>
</dbReference>
<dbReference type="InterPro" id="IPR012336">
    <property type="entry name" value="Thioredoxin-like_fold"/>
</dbReference>
<sequence>MIKEKNISFIYVSIDKDPEKWKQKVEELEEFGMDKYQYLIPETNNSALRTFFNVSSIPHYAILDGKNNVFLMNAPSPGNTVQFNEVINRIEAIQE</sequence>
<organism evidence="2 3">
    <name type="scientific">Corallibacter vietnamensis</name>
    <dbReference type="NCBI Taxonomy" id="904130"/>
    <lineage>
        <taxon>Bacteria</taxon>
        <taxon>Pseudomonadati</taxon>
        <taxon>Bacteroidota</taxon>
        <taxon>Flavobacteriia</taxon>
        <taxon>Flavobacteriales</taxon>
        <taxon>Flavobacteriaceae</taxon>
        <taxon>Corallibacter</taxon>
    </lineage>
</organism>
<dbReference type="Pfam" id="PF13905">
    <property type="entry name" value="Thioredoxin_8"/>
    <property type="match status" value="1"/>
</dbReference>
<feature type="domain" description="Thioredoxin-like fold" evidence="1">
    <location>
        <begin position="4"/>
        <end position="69"/>
    </location>
</feature>
<evidence type="ECO:0000313" key="3">
    <source>
        <dbReference type="Proteomes" id="UP001501456"/>
    </source>
</evidence>
<comment type="caution">
    <text evidence="2">The sequence shown here is derived from an EMBL/GenBank/DDBJ whole genome shotgun (WGS) entry which is preliminary data.</text>
</comment>
<dbReference type="Gene3D" id="3.40.30.10">
    <property type="entry name" value="Glutaredoxin"/>
    <property type="match status" value="1"/>
</dbReference>
<reference evidence="3" key="1">
    <citation type="journal article" date="2019" name="Int. J. Syst. Evol. Microbiol.">
        <title>The Global Catalogue of Microorganisms (GCM) 10K type strain sequencing project: providing services to taxonomists for standard genome sequencing and annotation.</title>
        <authorList>
            <consortium name="The Broad Institute Genomics Platform"/>
            <consortium name="The Broad Institute Genome Sequencing Center for Infectious Disease"/>
            <person name="Wu L."/>
            <person name="Ma J."/>
        </authorList>
    </citation>
    <scope>NUCLEOTIDE SEQUENCE [LARGE SCALE GENOMIC DNA]</scope>
    <source>
        <strain evidence="3">JCM 17525</strain>
    </source>
</reference>
<protein>
    <recommendedName>
        <fullName evidence="1">Thioredoxin-like fold domain-containing protein</fullName>
    </recommendedName>
</protein>
<evidence type="ECO:0000259" key="1">
    <source>
        <dbReference type="Pfam" id="PF13905"/>
    </source>
</evidence>
<name>A0ABP7H3W0_9FLAO</name>
<gene>
    <name evidence="2" type="ORF">GCM10022271_09340</name>
</gene>
<dbReference type="InterPro" id="IPR036249">
    <property type="entry name" value="Thioredoxin-like_sf"/>
</dbReference>
<dbReference type="SUPFAM" id="SSF52833">
    <property type="entry name" value="Thioredoxin-like"/>
    <property type="match status" value="1"/>
</dbReference>
<evidence type="ECO:0000313" key="2">
    <source>
        <dbReference type="EMBL" id="GAA3779231.1"/>
    </source>
</evidence>
<proteinExistence type="predicted"/>
<keyword evidence="3" id="KW-1185">Reference proteome</keyword>